<dbReference type="PANTHER" id="PTHR43792">
    <property type="entry name" value="GNAT FAMILY, PUTATIVE (AFU_ORTHOLOGUE AFUA_3G00765)-RELATED-RELATED"/>
    <property type="match status" value="1"/>
</dbReference>
<dbReference type="InterPro" id="IPR051531">
    <property type="entry name" value="N-acetyltransferase"/>
</dbReference>
<gene>
    <name evidence="5" type="ORF">ACH4F9_09190</name>
</gene>
<protein>
    <submittedName>
        <fullName evidence="5">GNAT family N-acetyltransferase</fullName>
        <ecNumber evidence="5">2.3.-.-</ecNumber>
    </submittedName>
</protein>
<dbReference type="Gene3D" id="3.40.630.30">
    <property type="match status" value="1"/>
</dbReference>
<dbReference type="InterPro" id="IPR000182">
    <property type="entry name" value="GNAT_dom"/>
</dbReference>
<keyword evidence="6" id="KW-1185">Reference proteome</keyword>
<reference evidence="5 6" key="1">
    <citation type="submission" date="2024-10" db="EMBL/GenBank/DDBJ databases">
        <title>The Natural Products Discovery Center: Release of the First 8490 Sequenced Strains for Exploring Actinobacteria Biosynthetic Diversity.</title>
        <authorList>
            <person name="Kalkreuter E."/>
            <person name="Kautsar S.A."/>
            <person name="Yang D."/>
            <person name="Bader C.D."/>
            <person name="Teijaro C.N."/>
            <person name="Fluegel L."/>
            <person name="Davis C.M."/>
            <person name="Simpson J.R."/>
            <person name="Lauterbach L."/>
            <person name="Steele A.D."/>
            <person name="Gui C."/>
            <person name="Meng S."/>
            <person name="Li G."/>
            <person name="Viehrig K."/>
            <person name="Ye F."/>
            <person name="Su P."/>
            <person name="Kiefer A.F."/>
            <person name="Nichols A."/>
            <person name="Cepeda A.J."/>
            <person name="Yan W."/>
            <person name="Fan B."/>
            <person name="Jiang Y."/>
            <person name="Adhikari A."/>
            <person name="Zheng C.-J."/>
            <person name="Schuster L."/>
            <person name="Cowan T.M."/>
            <person name="Smanski M.J."/>
            <person name="Chevrette M.G."/>
            <person name="De Carvalho L.P.S."/>
            <person name="Shen B."/>
        </authorList>
    </citation>
    <scope>NUCLEOTIDE SEQUENCE [LARGE SCALE GENOMIC DNA]</scope>
    <source>
        <strain evidence="5 6">NPDC017990</strain>
    </source>
</reference>
<dbReference type="InterPro" id="IPR016181">
    <property type="entry name" value="Acyl_CoA_acyltransferase"/>
</dbReference>
<dbReference type="Pfam" id="PF13302">
    <property type="entry name" value="Acetyltransf_3"/>
    <property type="match status" value="1"/>
</dbReference>
<comment type="caution">
    <text evidence="5">The sequence shown here is derived from an EMBL/GenBank/DDBJ whole genome shotgun (WGS) entry which is preliminary data.</text>
</comment>
<keyword evidence="1 5" id="KW-0808">Transferase</keyword>
<dbReference type="GO" id="GO:0016746">
    <property type="term" value="F:acyltransferase activity"/>
    <property type="evidence" value="ECO:0007669"/>
    <property type="project" value="UniProtKB-KW"/>
</dbReference>
<dbReference type="SUPFAM" id="SSF55729">
    <property type="entry name" value="Acyl-CoA N-acyltransferases (Nat)"/>
    <property type="match status" value="1"/>
</dbReference>
<dbReference type="EC" id="2.3.-.-" evidence="5"/>
<dbReference type="Proteomes" id="UP001610818">
    <property type="component" value="Unassembled WGS sequence"/>
</dbReference>
<evidence type="ECO:0000313" key="6">
    <source>
        <dbReference type="Proteomes" id="UP001610818"/>
    </source>
</evidence>
<proteinExistence type="inferred from homology"/>
<sequence length="179" mass="19699">MSSTLIRLIEPSDGPALAGLLSRDRQSYARWLPARPAEFYTPDGQAAVIQSLLASYEQGLAWPGVVVSDATVIGQVSISSILRGPFQKGYLGYWISSLHQGLGHTSRAVGLALRIAEDELNLHRLEAHTQLENLASQAVLRKHGFSSWGIAHDHFYADGAWRDEMFWERTLTSTGRPAS</sequence>
<evidence type="ECO:0000259" key="4">
    <source>
        <dbReference type="PROSITE" id="PS51186"/>
    </source>
</evidence>
<accession>A0ABW7QJK2</accession>
<evidence type="ECO:0000256" key="3">
    <source>
        <dbReference type="ARBA" id="ARBA00038502"/>
    </source>
</evidence>
<organism evidence="5 6">
    <name type="scientific">Streptomyces longisporoflavus</name>
    <dbReference type="NCBI Taxonomy" id="28044"/>
    <lineage>
        <taxon>Bacteria</taxon>
        <taxon>Bacillati</taxon>
        <taxon>Actinomycetota</taxon>
        <taxon>Actinomycetes</taxon>
        <taxon>Kitasatosporales</taxon>
        <taxon>Streptomycetaceae</taxon>
        <taxon>Streptomyces</taxon>
    </lineage>
</organism>
<dbReference type="RefSeq" id="WP_397709913.1">
    <property type="nucleotide sequence ID" value="NZ_JBIRGN010000002.1"/>
</dbReference>
<dbReference type="PANTHER" id="PTHR43792:SF8">
    <property type="entry name" value="[RIBOSOMAL PROTEIN US5]-ALANINE N-ACETYLTRANSFERASE"/>
    <property type="match status" value="1"/>
</dbReference>
<evidence type="ECO:0000256" key="2">
    <source>
        <dbReference type="ARBA" id="ARBA00023315"/>
    </source>
</evidence>
<feature type="domain" description="N-acetyltransferase" evidence="4">
    <location>
        <begin position="4"/>
        <end position="168"/>
    </location>
</feature>
<dbReference type="PROSITE" id="PS51186">
    <property type="entry name" value="GNAT"/>
    <property type="match status" value="1"/>
</dbReference>
<evidence type="ECO:0000256" key="1">
    <source>
        <dbReference type="ARBA" id="ARBA00022679"/>
    </source>
</evidence>
<evidence type="ECO:0000313" key="5">
    <source>
        <dbReference type="EMBL" id="MFH8545158.1"/>
    </source>
</evidence>
<dbReference type="EMBL" id="JBIRGQ010000002">
    <property type="protein sequence ID" value="MFH8545158.1"/>
    <property type="molecule type" value="Genomic_DNA"/>
</dbReference>
<name>A0ABW7QJK2_9ACTN</name>
<comment type="similarity">
    <text evidence="3">Belongs to the acetyltransferase family. RimJ subfamily.</text>
</comment>
<keyword evidence="2 5" id="KW-0012">Acyltransferase</keyword>